<proteinExistence type="predicted"/>
<reference evidence="4" key="1">
    <citation type="journal article" date="2017" name="Nat. Microbiol.">
        <title>Global analysis of biosynthetic gene clusters reveals vast potential of secondary metabolite production in Penicillium species.</title>
        <authorList>
            <person name="Nielsen J.C."/>
            <person name="Grijseels S."/>
            <person name="Prigent S."/>
            <person name="Ji B."/>
            <person name="Dainat J."/>
            <person name="Nielsen K.F."/>
            <person name="Frisvad J.C."/>
            <person name="Workman M."/>
            <person name="Nielsen J."/>
        </authorList>
    </citation>
    <scope>NUCLEOTIDE SEQUENCE [LARGE SCALE GENOMIC DNA]</scope>
    <source>
        <strain evidence="4">IBT 11843</strain>
    </source>
</reference>
<dbReference type="Gene3D" id="2.60.40.640">
    <property type="match status" value="1"/>
</dbReference>
<dbReference type="PANTHER" id="PTHR11188:SF166">
    <property type="entry name" value="ARRESTIN (OR S-ANTIGEN), N-TERMINAL DOMAIN PROTEIN (AFU_ORTHOLOGUE AFUA_7G02050)"/>
    <property type="match status" value="1"/>
</dbReference>
<dbReference type="EMBL" id="MDYL01000020">
    <property type="protein sequence ID" value="OQD72629.1"/>
    <property type="molecule type" value="Genomic_DNA"/>
</dbReference>
<dbReference type="Pfam" id="PF00339">
    <property type="entry name" value="Arrestin_N"/>
    <property type="match status" value="1"/>
</dbReference>
<feature type="compositionally biased region" description="Polar residues" evidence="1">
    <location>
        <begin position="521"/>
        <end position="542"/>
    </location>
</feature>
<evidence type="ECO:0000259" key="2">
    <source>
        <dbReference type="Pfam" id="PF00339"/>
    </source>
</evidence>
<comment type="caution">
    <text evidence="3">The sequence shown here is derived from an EMBL/GenBank/DDBJ whole genome shotgun (WGS) entry which is preliminary data.</text>
</comment>
<dbReference type="OrthoDB" id="3365616at2759"/>
<feature type="region of interest" description="Disordered" evidence="1">
    <location>
        <begin position="400"/>
        <end position="598"/>
    </location>
</feature>
<dbReference type="GO" id="GO:0005829">
    <property type="term" value="C:cytosol"/>
    <property type="evidence" value="ECO:0007669"/>
    <property type="project" value="TreeGrafter"/>
</dbReference>
<sequence>MSATVELDSRHTHYTNLDFLSGKVILQLPTEAAIAGIQVKLEGESRTRLSGPRNPHNVQSDKKRTELEVHKILYKVATVFPTAAVMQSGSPASSYTFAAGSYEYPFQFKFPFNNACNPSNSMLTNLNFSGLKVEMARDTNRHVKKTLPPSFGGFPGMADIKYFVKATVIRPQFYKENIRSIVPLNFLPIEPPRTGNPNEETYARRQHQFAKIRESRKKSIFSRGNNPFRDLSEPPRVSVDARLPNPSILTCNEPVPLRLMAKKLTESSDVIFLQMLQIELISYTKILAQDLTRNEISSWVIMSRSNMAMPLGKSEDAAGTEWTIDPKLWGNLPLPNSVAPSFETCNIERAYELEVRVGLTHGTAGNMKPQLIVLPLRMPVKVYSGIAPPQALLDAMAAATLQPSSSKPNEQNLPTDANSRPPMPPRPSGAPVPANSGVVYDEAPPSYEDAMADNLGPVDGPRREYHPPDASTVESGTDAKSPVQMGKVREDGPTTEGSTVPSREDRRSSSESFDMLPTTPPESNSGSPPTSPVTRSQSTMKVSRNPVEEESPPQYQQVADNQLQAPNVNRRPSNTNMRAMNLGVPSRKPVPQNADKRT</sequence>
<name>A0A1V6P6K4_PENDC</name>
<dbReference type="InterPro" id="IPR014752">
    <property type="entry name" value="Arrestin-like_C"/>
</dbReference>
<dbReference type="SUPFAM" id="SSF81296">
    <property type="entry name" value="E set domains"/>
    <property type="match status" value="1"/>
</dbReference>
<dbReference type="PANTHER" id="PTHR11188">
    <property type="entry name" value="ARRESTIN DOMAIN CONTAINING PROTEIN"/>
    <property type="match status" value="1"/>
</dbReference>
<evidence type="ECO:0000313" key="4">
    <source>
        <dbReference type="Proteomes" id="UP000191522"/>
    </source>
</evidence>
<accession>A0A1V6P6K4</accession>
<gene>
    <name evidence="3" type="ORF">PENDEC_c020G02240</name>
</gene>
<dbReference type="AlphaFoldDB" id="A0A1V6P6K4"/>
<dbReference type="GO" id="GO:0030674">
    <property type="term" value="F:protein-macromolecule adaptor activity"/>
    <property type="evidence" value="ECO:0007669"/>
    <property type="project" value="TreeGrafter"/>
</dbReference>
<dbReference type="CDD" id="cd22952">
    <property type="entry name" value="ART10-like"/>
    <property type="match status" value="1"/>
</dbReference>
<evidence type="ECO:0000256" key="1">
    <source>
        <dbReference type="SAM" id="MobiDB-lite"/>
    </source>
</evidence>
<protein>
    <recommendedName>
        <fullName evidence="2">Arrestin-like N-terminal domain-containing protein</fullName>
    </recommendedName>
</protein>
<feature type="compositionally biased region" description="Polar residues" evidence="1">
    <location>
        <begin position="401"/>
        <end position="418"/>
    </location>
</feature>
<dbReference type="InterPro" id="IPR014756">
    <property type="entry name" value="Ig_E-set"/>
</dbReference>
<feature type="compositionally biased region" description="Polar residues" evidence="1">
    <location>
        <begin position="553"/>
        <end position="578"/>
    </location>
</feature>
<organism evidence="3 4">
    <name type="scientific">Penicillium decumbens</name>
    <dbReference type="NCBI Taxonomy" id="69771"/>
    <lineage>
        <taxon>Eukaryota</taxon>
        <taxon>Fungi</taxon>
        <taxon>Dikarya</taxon>
        <taxon>Ascomycota</taxon>
        <taxon>Pezizomycotina</taxon>
        <taxon>Eurotiomycetes</taxon>
        <taxon>Eurotiomycetidae</taxon>
        <taxon>Eurotiales</taxon>
        <taxon>Aspergillaceae</taxon>
        <taxon>Penicillium</taxon>
    </lineage>
</organism>
<dbReference type="Proteomes" id="UP000191522">
    <property type="component" value="Unassembled WGS sequence"/>
</dbReference>
<dbReference type="OMA" id="NQPEFYT"/>
<keyword evidence="4" id="KW-1185">Reference proteome</keyword>
<dbReference type="GO" id="GO:0070086">
    <property type="term" value="P:ubiquitin-dependent endocytosis"/>
    <property type="evidence" value="ECO:0007669"/>
    <property type="project" value="TreeGrafter"/>
</dbReference>
<dbReference type="InterPro" id="IPR011021">
    <property type="entry name" value="Arrestin-like_N"/>
</dbReference>
<evidence type="ECO:0000313" key="3">
    <source>
        <dbReference type="EMBL" id="OQD72629.1"/>
    </source>
</evidence>
<dbReference type="GO" id="GO:0005886">
    <property type="term" value="C:plasma membrane"/>
    <property type="evidence" value="ECO:0007669"/>
    <property type="project" value="TreeGrafter"/>
</dbReference>
<feature type="domain" description="Arrestin-like N-terminal" evidence="2">
    <location>
        <begin position="4"/>
        <end position="116"/>
    </location>
</feature>
<dbReference type="InterPro" id="IPR050357">
    <property type="entry name" value="Arrestin_domain-protein"/>
</dbReference>
<dbReference type="GO" id="GO:0031625">
    <property type="term" value="F:ubiquitin protein ligase binding"/>
    <property type="evidence" value="ECO:0007669"/>
    <property type="project" value="TreeGrafter"/>
</dbReference>
<feature type="compositionally biased region" description="Pro residues" evidence="1">
    <location>
        <begin position="421"/>
        <end position="430"/>
    </location>
</feature>
<dbReference type="STRING" id="69771.A0A1V6P6K4"/>